<feature type="region of interest" description="Disordered" evidence="1">
    <location>
        <begin position="53"/>
        <end position="105"/>
    </location>
</feature>
<evidence type="ECO:0000313" key="2">
    <source>
        <dbReference type="EMBL" id="GGX65248.1"/>
    </source>
</evidence>
<protein>
    <submittedName>
        <fullName evidence="2">Uncharacterized protein</fullName>
    </submittedName>
</protein>
<accession>A0A918KJF4</accession>
<organism evidence="2 3">
    <name type="scientific">Streptomyces fructofermentans</name>
    <dbReference type="NCBI Taxonomy" id="152141"/>
    <lineage>
        <taxon>Bacteria</taxon>
        <taxon>Bacillati</taxon>
        <taxon>Actinomycetota</taxon>
        <taxon>Actinomycetes</taxon>
        <taxon>Kitasatosporales</taxon>
        <taxon>Streptomycetaceae</taxon>
        <taxon>Streptomyces</taxon>
    </lineage>
</organism>
<gene>
    <name evidence="2" type="ORF">GCM10010515_36130</name>
</gene>
<sequence length="105" mass="10256">MAVRRDSAVGEHTSGGANKATKAAAPGSVRRTTGIAGTDGTVAEAEGRVTVGAAGNTPSTIPAKETAAAGKRFPVERSAAAGTSVPRVGPDTSETSVPTVKKSAP</sequence>
<comment type="caution">
    <text evidence="2">The sequence shown here is derived from an EMBL/GenBank/DDBJ whole genome shotgun (WGS) entry which is preliminary data.</text>
</comment>
<evidence type="ECO:0000313" key="3">
    <source>
        <dbReference type="Proteomes" id="UP000645555"/>
    </source>
</evidence>
<dbReference type="AlphaFoldDB" id="A0A918KJF4"/>
<dbReference type="EMBL" id="BMWD01000011">
    <property type="protein sequence ID" value="GGX65248.1"/>
    <property type="molecule type" value="Genomic_DNA"/>
</dbReference>
<evidence type="ECO:0000256" key="1">
    <source>
        <dbReference type="SAM" id="MobiDB-lite"/>
    </source>
</evidence>
<reference evidence="2" key="2">
    <citation type="submission" date="2020-09" db="EMBL/GenBank/DDBJ databases">
        <authorList>
            <person name="Sun Q."/>
            <person name="Ohkuma M."/>
        </authorList>
    </citation>
    <scope>NUCLEOTIDE SEQUENCE</scope>
    <source>
        <strain evidence="2">JCM 4956</strain>
    </source>
</reference>
<reference evidence="2" key="1">
    <citation type="journal article" date="2014" name="Int. J. Syst. Evol. Microbiol.">
        <title>Complete genome sequence of Corynebacterium casei LMG S-19264T (=DSM 44701T), isolated from a smear-ripened cheese.</title>
        <authorList>
            <consortium name="US DOE Joint Genome Institute (JGI-PGF)"/>
            <person name="Walter F."/>
            <person name="Albersmeier A."/>
            <person name="Kalinowski J."/>
            <person name="Ruckert C."/>
        </authorList>
    </citation>
    <scope>NUCLEOTIDE SEQUENCE</scope>
    <source>
        <strain evidence="2">JCM 4956</strain>
    </source>
</reference>
<keyword evidence="3" id="KW-1185">Reference proteome</keyword>
<feature type="region of interest" description="Disordered" evidence="1">
    <location>
        <begin position="1"/>
        <end position="38"/>
    </location>
</feature>
<name>A0A918KJF4_9ACTN</name>
<proteinExistence type="predicted"/>
<dbReference type="Proteomes" id="UP000645555">
    <property type="component" value="Unassembled WGS sequence"/>
</dbReference>